<dbReference type="Pfam" id="PF01556">
    <property type="entry name" value="DnaJ_C"/>
    <property type="match status" value="1"/>
</dbReference>
<dbReference type="GO" id="GO:0005829">
    <property type="term" value="C:cytosol"/>
    <property type="evidence" value="ECO:0007669"/>
    <property type="project" value="TreeGrafter"/>
</dbReference>
<comment type="caution">
    <text evidence="3">The sequence shown here is derived from an EMBL/GenBank/DDBJ whole genome shotgun (WGS) entry which is preliminary data.</text>
</comment>
<dbReference type="InterPro" id="IPR002939">
    <property type="entry name" value="DnaJ_C"/>
</dbReference>
<accession>A0A445BGZ3</accession>
<evidence type="ECO:0000313" key="4">
    <source>
        <dbReference type="Proteomes" id="UP000289738"/>
    </source>
</evidence>
<reference evidence="3 4" key="1">
    <citation type="submission" date="2019-01" db="EMBL/GenBank/DDBJ databases">
        <title>Sequencing of cultivated peanut Arachis hypogaea provides insights into genome evolution and oil improvement.</title>
        <authorList>
            <person name="Chen X."/>
        </authorList>
    </citation>
    <scope>NUCLEOTIDE SEQUENCE [LARGE SCALE GENOMIC DNA]</scope>
    <source>
        <strain evidence="4">cv. Fuhuasheng</strain>
        <tissue evidence="3">Leaves</tissue>
    </source>
</reference>
<dbReference type="SUPFAM" id="SSF143113">
    <property type="entry name" value="NAP-like"/>
    <property type="match status" value="1"/>
</dbReference>
<dbReference type="GO" id="GO:0051087">
    <property type="term" value="F:protein-folding chaperone binding"/>
    <property type="evidence" value="ECO:0007669"/>
    <property type="project" value="TreeGrafter"/>
</dbReference>
<protein>
    <recommendedName>
        <fullName evidence="2">Chaperone DnaJ C-terminal domain-containing protein</fullName>
    </recommendedName>
</protein>
<dbReference type="AlphaFoldDB" id="A0A445BGZ3"/>
<feature type="domain" description="Chaperone DnaJ C-terminal" evidence="2">
    <location>
        <begin position="209"/>
        <end position="275"/>
    </location>
</feature>
<dbReference type="CDD" id="cd10747">
    <property type="entry name" value="DnaJ_C"/>
    <property type="match status" value="1"/>
</dbReference>
<dbReference type="EMBL" id="SDMP01000009">
    <property type="protein sequence ID" value="RYR37919.1"/>
    <property type="molecule type" value="Genomic_DNA"/>
</dbReference>
<dbReference type="InterPro" id="IPR008971">
    <property type="entry name" value="HSP40/DnaJ_pept-bd"/>
</dbReference>
<dbReference type="STRING" id="3818.A0A445BGZ3"/>
<dbReference type="InterPro" id="IPR051339">
    <property type="entry name" value="DnaJ_subfamily_B"/>
</dbReference>
<name>A0A445BGZ3_ARAHY</name>
<evidence type="ECO:0000259" key="2">
    <source>
        <dbReference type="Pfam" id="PF01556"/>
    </source>
</evidence>
<keyword evidence="4" id="KW-1185">Reference proteome</keyword>
<dbReference type="Gene3D" id="2.60.260.20">
    <property type="entry name" value="Urease metallochaperone UreE, N-terminal domain"/>
    <property type="match status" value="2"/>
</dbReference>
<dbReference type="GO" id="GO:0051082">
    <property type="term" value="F:unfolded protein binding"/>
    <property type="evidence" value="ECO:0007669"/>
    <property type="project" value="InterPro"/>
</dbReference>
<proteinExistence type="predicted"/>
<organism evidence="3 4">
    <name type="scientific">Arachis hypogaea</name>
    <name type="common">Peanut</name>
    <dbReference type="NCBI Taxonomy" id="3818"/>
    <lineage>
        <taxon>Eukaryota</taxon>
        <taxon>Viridiplantae</taxon>
        <taxon>Streptophyta</taxon>
        <taxon>Embryophyta</taxon>
        <taxon>Tracheophyta</taxon>
        <taxon>Spermatophyta</taxon>
        <taxon>Magnoliopsida</taxon>
        <taxon>eudicotyledons</taxon>
        <taxon>Gunneridae</taxon>
        <taxon>Pentapetalae</taxon>
        <taxon>rosids</taxon>
        <taxon>fabids</taxon>
        <taxon>Fabales</taxon>
        <taxon>Fabaceae</taxon>
        <taxon>Papilionoideae</taxon>
        <taxon>50 kb inversion clade</taxon>
        <taxon>dalbergioids sensu lato</taxon>
        <taxon>Dalbergieae</taxon>
        <taxon>Pterocarpus clade</taxon>
        <taxon>Arachis</taxon>
    </lineage>
</organism>
<gene>
    <name evidence="3" type="ORF">Ahy_A09g042834</name>
</gene>
<evidence type="ECO:0000256" key="1">
    <source>
        <dbReference type="ARBA" id="ARBA00023186"/>
    </source>
</evidence>
<evidence type="ECO:0000313" key="3">
    <source>
        <dbReference type="EMBL" id="RYR37919.1"/>
    </source>
</evidence>
<dbReference type="PANTHER" id="PTHR24078">
    <property type="entry name" value="DNAJ HOMOLOG SUBFAMILY C MEMBER"/>
    <property type="match status" value="1"/>
</dbReference>
<dbReference type="InterPro" id="IPR037231">
    <property type="entry name" value="NAP-like_sf"/>
</dbReference>
<dbReference type="PANTHER" id="PTHR24078:SF522">
    <property type="entry name" value="DNAJ CHAPERONE C-TERMINAL DOMAIN-CONTAINING PROTEIN"/>
    <property type="match status" value="1"/>
</dbReference>
<sequence length="305" mass="33856">MQLGGSTKAAISRRHSSTSSHRRCYSFGATSPLFAAHPPPFWPSFCVCFLANPCSALFGQPLFELLSPLFSPLRRVFEPLFRGLSATVPPLSASIQPSPSRFRAPPFLFLVFRFEIVNGVIEVEGIAEEKTAGAEEDEEKGVPAFWLNAMKNNQVLADEAPDSFYHLDQSWVMVQEIEILKIEVMPGWRKGTKIKFEGKGDEKPGYLPAEIPLVDALTGCSLPIPILGGEKLTLSFENTVVYPGYVKVIEAQGMPTLKNDGKRGDLHVKFLVDFPKELSDEQRQEAFRSSLVGNSFQFLFMAHLS</sequence>
<keyword evidence="1" id="KW-0143">Chaperone</keyword>
<dbReference type="Proteomes" id="UP000289738">
    <property type="component" value="Chromosome A09"/>
</dbReference>
<dbReference type="SUPFAM" id="SSF49493">
    <property type="entry name" value="HSP40/DnaJ peptide-binding domain"/>
    <property type="match status" value="1"/>
</dbReference>
<dbReference type="GO" id="GO:0006457">
    <property type="term" value="P:protein folding"/>
    <property type="evidence" value="ECO:0007669"/>
    <property type="project" value="InterPro"/>
</dbReference>